<comment type="caution">
    <text evidence="1">The sequence shown here is derived from an EMBL/GenBank/DDBJ whole genome shotgun (WGS) entry which is preliminary data.</text>
</comment>
<accession>A0ACC4ZZ97</accession>
<reference evidence="1 2" key="1">
    <citation type="journal article" date="2016" name="Front. Microbiol.">
        <title>Genomic Resource of Rice Seed Associated Bacteria.</title>
        <authorList>
            <person name="Midha S."/>
            <person name="Bansal K."/>
            <person name="Sharma S."/>
            <person name="Kumar N."/>
            <person name="Patil P.P."/>
            <person name="Chaudhry V."/>
            <person name="Patil P.B."/>
        </authorList>
    </citation>
    <scope>NUCLEOTIDE SEQUENCE [LARGE SCALE GENOMIC DNA]</scope>
    <source>
        <strain evidence="1 2">NS115</strain>
    </source>
</reference>
<name>A0ACC4ZZ97_9BACL</name>
<gene>
    <name evidence="1" type="ORF">NS115_03755</name>
</gene>
<dbReference type="Proteomes" id="UP000074866">
    <property type="component" value="Unassembled WGS sequence"/>
</dbReference>
<sequence>MLNHNTKIALCGGARSGKDTVAEYLVLNHNFTRFAFGDELKRLYHEIFGHRVNGKDREGYQWFGQAMRDREPNIWVRKCFEAIELEEQRFNRKACQVEVEGKILFHLPANPLRTVISDLRQPNEYAALREQGYVIVRVDSSPEDRIRRAEASGDVFRPEDMQHDTESHYASFIVDYEICNDGSVEQLYEQTERVYAAITGGAARGIR</sequence>
<evidence type="ECO:0000313" key="1">
    <source>
        <dbReference type="EMBL" id="KTS84454.1"/>
    </source>
</evidence>
<protein>
    <submittedName>
        <fullName evidence="1">Uncharacterized protein</fullName>
    </submittedName>
</protein>
<evidence type="ECO:0000313" key="2">
    <source>
        <dbReference type="Proteomes" id="UP000074866"/>
    </source>
</evidence>
<proteinExistence type="predicted"/>
<dbReference type="EMBL" id="LDRX01000015">
    <property type="protein sequence ID" value="KTS84454.1"/>
    <property type="molecule type" value="Genomic_DNA"/>
</dbReference>
<organism evidence="1 2">
    <name type="scientific">Paenibacillus jamilae</name>
    <dbReference type="NCBI Taxonomy" id="114136"/>
    <lineage>
        <taxon>Bacteria</taxon>
        <taxon>Bacillati</taxon>
        <taxon>Bacillota</taxon>
        <taxon>Bacilli</taxon>
        <taxon>Bacillales</taxon>
        <taxon>Paenibacillaceae</taxon>
        <taxon>Paenibacillus</taxon>
    </lineage>
</organism>
<keyword evidence="2" id="KW-1185">Reference proteome</keyword>